<gene>
    <name evidence="3" type="ORF">WJU16_24865</name>
</gene>
<dbReference type="Proteomes" id="UP001485459">
    <property type="component" value="Chromosome"/>
</dbReference>
<evidence type="ECO:0008006" key="5">
    <source>
        <dbReference type="Google" id="ProtNLM"/>
    </source>
</evidence>
<proteinExistence type="predicted"/>
<accession>A0ABZ2YNZ6</accession>
<dbReference type="Gene3D" id="2.60.220.30">
    <property type="match status" value="1"/>
</dbReference>
<evidence type="ECO:0000313" key="4">
    <source>
        <dbReference type="Proteomes" id="UP001485459"/>
    </source>
</evidence>
<feature type="chain" id="PRO_5045073939" description="ZU5 domain-containing protein" evidence="2">
    <location>
        <begin position="25"/>
        <end position="417"/>
    </location>
</feature>
<feature type="signal peptide" evidence="2">
    <location>
        <begin position="1"/>
        <end position="24"/>
    </location>
</feature>
<protein>
    <recommendedName>
        <fullName evidence="5">ZU5 domain-containing protein</fullName>
    </recommendedName>
</protein>
<dbReference type="EMBL" id="CP149822">
    <property type="protein sequence ID" value="WZN41200.1"/>
    <property type="molecule type" value="Genomic_DNA"/>
</dbReference>
<sequence length="417" mass="45225">MRTAFFSFLICCATILAGCSKSNAPGDRGGPNDPPPQEEPDGSGEVTEAGKPDGTPGTEKAIGAAGGEITSADGKIKITVPPGVLANTVTIGIQRISNTNPLGNQHAYRLTPHGQRFNKPVQITFPYDDTNLKGTHEEVIGIAYQNEKGVWIALPVERNTTARTITVNTTHFSDWALFNALDMVITRDTLPLFTSTNVSAFCDDDMLAPLTPAGQPIKKRILAADKYVKSWRLTGAGKFEHEGAEGTYTAPGSVLKPPQNPATLTLELNPKNGKKYLMVGEILTTAGYMEVRVNDGNWIALQAKHAVKLDELWSVVSYVDRTNKKGVSIYWKGDIGNFNFNDDNMVIFADGTDNYGCYYMVRGSNDPIVSPGSINITDVGATDKFLEGTFIIQKAGLHSDMTQTRKIEGRFSVWQGS</sequence>
<evidence type="ECO:0000256" key="2">
    <source>
        <dbReference type="SAM" id="SignalP"/>
    </source>
</evidence>
<dbReference type="PROSITE" id="PS51257">
    <property type="entry name" value="PROKAR_LIPOPROTEIN"/>
    <property type="match status" value="1"/>
</dbReference>
<evidence type="ECO:0000313" key="3">
    <source>
        <dbReference type="EMBL" id="WZN41200.1"/>
    </source>
</evidence>
<name>A0ABZ2YNZ6_9BACT</name>
<evidence type="ECO:0000256" key="1">
    <source>
        <dbReference type="SAM" id="MobiDB-lite"/>
    </source>
</evidence>
<organism evidence="3 4">
    <name type="scientific">Chitinophaga pollutisoli</name>
    <dbReference type="NCBI Taxonomy" id="3133966"/>
    <lineage>
        <taxon>Bacteria</taxon>
        <taxon>Pseudomonadati</taxon>
        <taxon>Bacteroidota</taxon>
        <taxon>Chitinophagia</taxon>
        <taxon>Chitinophagales</taxon>
        <taxon>Chitinophagaceae</taxon>
        <taxon>Chitinophaga</taxon>
    </lineage>
</organism>
<keyword evidence="4" id="KW-1185">Reference proteome</keyword>
<dbReference type="RefSeq" id="WP_341836055.1">
    <property type="nucleotide sequence ID" value="NZ_CP149822.1"/>
</dbReference>
<reference evidence="4" key="1">
    <citation type="submission" date="2024-03" db="EMBL/GenBank/DDBJ databases">
        <title>Chitinophaga horti sp. nov., isolated from garden soil.</title>
        <authorList>
            <person name="Lee D.S."/>
            <person name="Han D.M."/>
            <person name="Baek J.H."/>
            <person name="Choi D.G."/>
            <person name="Jeon J.H."/>
            <person name="Jeon C.O."/>
        </authorList>
    </citation>
    <scope>NUCLEOTIDE SEQUENCE [LARGE SCALE GENOMIC DNA]</scope>
    <source>
        <strain evidence="4">GPA1</strain>
    </source>
</reference>
<keyword evidence="2" id="KW-0732">Signal</keyword>
<feature type="region of interest" description="Disordered" evidence="1">
    <location>
        <begin position="23"/>
        <end position="59"/>
    </location>
</feature>